<keyword evidence="3" id="KW-1185">Reference proteome</keyword>
<protein>
    <submittedName>
        <fullName evidence="2">Uncharacterized protein</fullName>
    </submittedName>
</protein>
<dbReference type="AlphaFoldDB" id="A0A4C1Z068"/>
<sequence length="193" mass="22282">MFATHDHPPPPTATKFPYSHRETKRSLPPQWEGFLGKYPLQRREFPNVLDAFSKVKRILVPRFDQGNAEAFGGPQDRRPGAGRPFRRPFSLAADEPDVVRHEMASRYRRRRRSSASIGIWREEIKVQYNVRNSAAVKLVTKASQWRKIGTQRKRRKSRGMFNLRITSFTGNSERQSVVRCTVVSSEILNQGGF</sequence>
<evidence type="ECO:0000313" key="2">
    <source>
        <dbReference type="EMBL" id="GBP82121.1"/>
    </source>
</evidence>
<organism evidence="2 3">
    <name type="scientific">Eumeta variegata</name>
    <name type="common">Bagworm moth</name>
    <name type="synonym">Eumeta japonica</name>
    <dbReference type="NCBI Taxonomy" id="151549"/>
    <lineage>
        <taxon>Eukaryota</taxon>
        <taxon>Metazoa</taxon>
        <taxon>Ecdysozoa</taxon>
        <taxon>Arthropoda</taxon>
        <taxon>Hexapoda</taxon>
        <taxon>Insecta</taxon>
        <taxon>Pterygota</taxon>
        <taxon>Neoptera</taxon>
        <taxon>Endopterygota</taxon>
        <taxon>Lepidoptera</taxon>
        <taxon>Glossata</taxon>
        <taxon>Ditrysia</taxon>
        <taxon>Tineoidea</taxon>
        <taxon>Psychidae</taxon>
        <taxon>Oiketicinae</taxon>
        <taxon>Eumeta</taxon>
    </lineage>
</organism>
<dbReference type="EMBL" id="BGZK01001548">
    <property type="protein sequence ID" value="GBP82121.1"/>
    <property type="molecule type" value="Genomic_DNA"/>
</dbReference>
<reference evidence="2 3" key="1">
    <citation type="journal article" date="2019" name="Commun. Biol.">
        <title>The bagworm genome reveals a unique fibroin gene that provides high tensile strength.</title>
        <authorList>
            <person name="Kono N."/>
            <person name="Nakamura H."/>
            <person name="Ohtoshi R."/>
            <person name="Tomita M."/>
            <person name="Numata K."/>
            <person name="Arakawa K."/>
        </authorList>
    </citation>
    <scope>NUCLEOTIDE SEQUENCE [LARGE SCALE GENOMIC DNA]</scope>
</reference>
<proteinExistence type="predicted"/>
<accession>A0A4C1Z068</accession>
<dbReference type="Proteomes" id="UP000299102">
    <property type="component" value="Unassembled WGS sequence"/>
</dbReference>
<name>A0A4C1Z068_EUMVA</name>
<evidence type="ECO:0000313" key="3">
    <source>
        <dbReference type="Proteomes" id="UP000299102"/>
    </source>
</evidence>
<dbReference type="OrthoDB" id="10054259at2759"/>
<feature type="region of interest" description="Disordered" evidence="1">
    <location>
        <begin position="1"/>
        <end position="24"/>
    </location>
</feature>
<gene>
    <name evidence="2" type="ORF">EVAR_43467_1</name>
</gene>
<comment type="caution">
    <text evidence="2">The sequence shown here is derived from an EMBL/GenBank/DDBJ whole genome shotgun (WGS) entry which is preliminary data.</text>
</comment>
<evidence type="ECO:0000256" key="1">
    <source>
        <dbReference type="SAM" id="MobiDB-lite"/>
    </source>
</evidence>